<gene>
    <name evidence="1" type="ORF">SAMN04489708_11999</name>
</gene>
<dbReference type="Proteomes" id="UP000199317">
    <property type="component" value="Unassembled WGS sequence"/>
</dbReference>
<dbReference type="AlphaFoldDB" id="A0A1H0UGG5"/>
<dbReference type="EMBL" id="FNJL01000019">
    <property type="protein sequence ID" value="SDP64956.1"/>
    <property type="molecule type" value="Genomic_DNA"/>
</dbReference>
<reference evidence="2" key="1">
    <citation type="submission" date="2016-10" db="EMBL/GenBank/DDBJ databases">
        <authorList>
            <person name="Varghese N."/>
            <person name="Submissions S."/>
        </authorList>
    </citation>
    <scope>NUCLEOTIDE SEQUENCE [LARGE SCALE GENOMIC DNA]</scope>
    <source>
        <strain evidence="2">DSM 17101</strain>
    </source>
</reference>
<keyword evidence="2" id="KW-1185">Reference proteome</keyword>
<evidence type="ECO:0000313" key="2">
    <source>
        <dbReference type="Proteomes" id="UP000199317"/>
    </source>
</evidence>
<sequence>MEIQRASPCGTSNPAPMTITRRFKAAALLLGMAALGVTIRSLATPEYQRSHYSPRHVYRLDYYEASWLQRMAHWDMRHPHVIRLYRIEPPALLGESAVVDLWINGQLYWYLYPPMNKVRIGRDVVFENIPPECTGCPPLPDSAAMP</sequence>
<name>A0A1H0UGG5_9BURK</name>
<organism evidence="1 2">
    <name type="scientific">Paracidovorax cattleyae</name>
    <dbReference type="NCBI Taxonomy" id="80868"/>
    <lineage>
        <taxon>Bacteria</taxon>
        <taxon>Pseudomonadati</taxon>
        <taxon>Pseudomonadota</taxon>
        <taxon>Betaproteobacteria</taxon>
        <taxon>Burkholderiales</taxon>
        <taxon>Comamonadaceae</taxon>
        <taxon>Paracidovorax</taxon>
    </lineage>
</organism>
<evidence type="ECO:0000313" key="1">
    <source>
        <dbReference type="EMBL" id="SDP64956.1"/>
    </source>
</evidence>
<proteinExistence type="predicted"/>
<protein>
    <submittedName>
        <fullName evidence="1">Uncharacterized protein</fullName>
    </submittedName>
</protein>
<accession>A0A1H0UGG5</accession>